<evidence type="ECO:0000256" key="1">
    <source>
        <dbReference type="ARBA" id="ARBA00004123"/>
    </source>
</evidence>
<dbReference type="CDD" id="cd00067">
    <property type="entry name" value="GAL4"/>
    <property type="match status" value="1"/>
</dbReference>
<evidence type="ECO:0000313" key="7">
    <source>
        <dbReference type="Proteomes" id="UP001221142"/>
    </source>
</evidence>
<keyword evidence="3" id="KW-0238">DNA-binding</keyword>
<dbReference type="GO" id="GO:0006351">
    <property type="term" value="P:DNA-templated transcription"/>
    <property type="evidence" value="ECO:0007669"/>
    <property type="project" value="InterPro"/>
</dbReference>
<evidence type="ECO:0000259" key="5">
    <source>
        <dbReference type="PROSITE" id="PS50048"/>
    </source>
</evidence>
<dbReference type="PROSITE" id="PS00463">
    <property type="entry name" value="ZN2_CY6_FUNGAL_1"/>
    <property type="match status" value="1"/>
</dbReference>
<sequence length="586" mass="66788">MALGQEVTGQKRMRRVNGACSNCKRRKIRCDSDGMYSGCSYCRTTRQDCSLADSSEVSTDHVQYAVALENRIEKMERLLNKLLPGLDFTEQLESDADIQHLLPQAEKLPRNDEVPNILKKLRLDPDGNRFFGKSSGIQFVQTALDFRYKAIGLSPPTCAILPNKRTHFWDPPQWLLPSKEPAPEYSFPEADLLPALVDLYFKEVNCYFPVMHRPTFDRKVADGLHLVDPGFAATLLMVCSLGSRFSDDPRILLDGEKGDCYHSAGWKWHNQVRVIPLNLIYKPDLYELQVTALSALYLQALSPTVLGWIQIGFGLRRAQDVGAHRLRKQPRPTAENEQWKRVFWVLLCLEWLHGTRSGRPIVMHQQDFDQELPLECDDEYWDLPEPNRFKQPNNKPSLVSFFVSFVKLLEIQAQVTSALYSPRQPVPPINSQTIISFDSALNSWLSQVPNHLRWDPERQNRVHFNQSVLLYTAYYNLQILLHRPFIPAPLQASLAPDAQPSLTICTTAARSCSRVLEAQAKRSLHIHPNALSAAFAAGIVLLLNVWSHNRSHFIQPSSSKELELVHKILDVVNTMEDRYIGAGRYV</sequence>
<comment type="subcellular location">
    <subcellularLocation>
        <location evidence="1">Nucleus</location>
    </subcellularLocation>
</comment>
<dbReference type="SMART" id="SM00906">
    <property type="entry name" value="Fungal_trans"/>
    <property type="match status" value="1"/>
</dbReference>
<feature type="domain" description="Zn(2)-C6 fungal-type" evidence="5">
    <location>
        <begin position="19"/>
        <end position="51"/>
    </location>
</feature>
<dbReference type="InterPro" id="IPR001138">
    <property type="entry name" value="Zn2Cys6_DnaBD"/>
</dbReference>
<dbReference type="AlphaFoldDB" id="A0AAD7FWI4"/>
<dbReference type="InterPro" id="IPR007219">
    <property type="entry name" value="XnlR_reg_dom"/>
</dbReference>
<name>A0AAD7FWI4_9AGAR</name>
<keyword evidence="2" id="KW-0479">Metal-binding</keyword>
<organism evidence="6 7">
    <name type="scientific">Roridomyces roridus</name>
    <dbReference type="NCBI Taxonomy" id="1738132"/>
    <lineage>
        <taxon>Eukaryota</taxon>
        <taxon>Fungi</taxon>
        <taxon>Dikarya</taxon>
        <taxon>Basidiomycota</taxon>
        <taxon>Agaricomycotina</taxon>
        <taxon>Agaricomycetes</taxon>
        <taxon>Agaricomycetidae</taxon>
        <taxon>Agaricales</taxon>
        <taxon>Marasmiineae</taxon>
        <taxon>Mycenaceae</taxon>
        <taxon>Roridomyces</taxon>
    </lineage>
</organism>
<proteinExistence type="predicted"/>
<keyword evidence="4" id="KW-0539">Nucleus</keyword>
<comment type="caution">
    <text evidence="6">The sequence shown here is derived from an EMBL/GenBank/DDBJ whole genome shotgun (WGS) entry which is preliminary data.</text>
</comment>
<dbReference type="PANTHER" id="PTHR46910">
    <property type="entry name" value="TRANSCRIPTION FACTOR PDR1"/>
    <property type="match status" value="1"/>
</dbReference>
<evidence type="ECO:0000256" key="2">
    <source>
        <dbReference type="ARBA" id="ARBA00022723"/>
    </source>
</evidence>
<dbReference type="CDD" id="cd12148">
    <property type="entry name" value="fungal_TF_MHR"/>
    <property type="match status" value="1"/>
</dbReference>
<dbReference type="SMART" id="SM00066">
    <property type="entry name" value="GAL4"/>
    <property type="match status" value="1"/>
</dbReference>
<dbReference type="SUPFAM" id="SSF57701">
    <property type="entry name" value="Zn2/Cys6 DNA-binding domain"/>
    <property type="match status" value="1"/>
</dbReference>
<dbReference type="GO" id="GO:0008270">
    <property type="term" value="F:zinc ion binding"/>
    <property type="evidence" value="ECO:0007669"/>
    <property type="project" value="InterPro"/>
</dbReference>
<dbReference type="Proteomes" id="UP001221142">
    <property type="component" value="Unassembled WGS sequence"/>
</dbReference>
<gene>
    <name evidence="6" type="ORF">FB45DRAFT_733211</name>
</gene>
<evidence type="ECO:0000256" key="4">
    <source>
        <dbReference type="ARBA" id="ARBA00023242"/>
    </source>
</evidence>
<keyword evidence="7" id="KW-1185">Reference proteome</keyword>
<dbReference type="Pfam" id="PF04082">
    <property type="entry name" value="Fungal_trans"/>
    <property type="match status" value="1"/>
</dbReference>
<dbReference type="Gene3D" id="4.10.240.10">
    <property type="entry name" value="Zn(2)-C6 fungal-type DNA-binding domain"/>
    <property type="match status" value="1"/>
</dbReference>
<protein>
    <submittedName>
        <fullName evidence="6">Fungal-specific transcription factor domain-containing protein</fullName>
    </submittedName>
</protein>
<dbReference type="GO" id="GO:0000981">
    <property type="term" value="F:DNA-binding transcription factor activity, RNA polymerase II-specific"/>
    <property type="evidence" value="ECO:0007669"/>
    <property type="project" value="InterPro"/>
</dbReference>
<evidence type="ECO:0000313" key="6">
    <source>
        <dbReference type="EMBL" id="KAJ7647014.1"/>
    </source>
</evidence>
<dbReference type="Pfam" id="PF00172">
    <property type="entry name" value="Zn_clus"/>
    <property type="match status" value="1"/>
</dbReference>
<reference evidence="6" key="1">
    <citation type="submission" date="2023-03" db="EMBL/GenBank/DDBJ databases">
        <title>Massive genome expansion in bonnet fungi (Mycena s.s.) driven by repeated elements and novel gene families across ecological guilds.</title>
        <authorList>
            <consortium name="Lawrence Berkeley National Laboratory"/>
            <person name="Harder C.B."/>
            <person name="Miyauchi S."/>
            <person name="Viragh M."/>
            <person name="Kuo A."/>
            <person name="Thoen E."/>
            <person name="Andreopoulos B."/>
            <person name="Lu D."/>
            <person name="Skrede I."/>
            <person name="Drula E."/>
            <person name="Henrissat B."/>
            <person name="Morin E."/>
            <person name="Kohler A."/>
            <person name="Barry K."/>
            <person name="LaButti K."/>
            <person name="Morin E."/>
            <person name="Salamov A."/>
            <person name="Lipzen A."/>
            <person name="Mereny Z."/>
            <person name="Hegedus B."/>
            <person name="Baldrian P."/>
            <person name="Stursova M."/>
            <person name="Weitz H."/>
            <person name="Taylor A."/>
            <person name="Grigoriev I.V."/>
            <person name="Nagy L.G."/>
            <person name="Martin F."/>
            <person name="Kauserud H."/>
        </authorList>
    </citation>
    <scope>NUCLEOTIDE SEQUENCE</scope>
    <source>
        <strain evidence="6">9284</strain>
    </source>
</reference>
<dbReference type="PANTHER" id="PTHR46910:SF3">
    <property type="entry name" value="HALOTOLERANCE PROTEIN 9-RELATED"/>
    <property type="match status" value="1"/>
</dbReference>
<dbReference type="InterPro" id="IPR050987">
    <property type="entry name" value="AtrR-like"/>
</dbReference>
<dbReference type="InterPro" id="IPR036864">
    <property type="entry name" value="Zn2-C6_fun-type_DNA-bd_sf"/>
</dbReference>
<dbReference type="GO" id="GO:0003677">
    <property type="term" value="F:DNA binding"/>
    <property type="evidence" value="ECO:0007669"/>
    <property type="project" value="UniProtKB-KW"/>
</dbReference>
<dbReference type="EMBL" id="JARKIF010000002">
    <property type="protein sequence ID" value="KAJ7647014.1"/>
    <property type="molecule type" value="Genomic_DNA"/>
</dbReference>
<dbReference type="PROSITE" id="PS50048">
    <property type="entry name" value="ZN2_CY6_FUNGAL_2"/>
    <property type="match status" value="1"/>
</dbReference>
<evidence type="ECO:0000256" key="3">
    <source>
        <dbReference type="ARBA" id="ARBA00023125"/>
    </source>
</evidence>
<accession>A0AAD7FWI4</accession>
<dbReference type="GO" id="GO:0005634">
    <property type="term" value="C:nucleus"/>
    <property type="evidence" value="ECO:0007669"/>
    <property type="project" value="UniProtKB-SubCell"/>
</dbReference>